<dbReference type="EMBL" id="AP021875">
    <property type="protein sequence ID" value="BBO76496.1"/>
    <property type="molecule type" value="Genomic_DNA"/>
</dbReference>
<accession>A0A5K7Z415</accession>
<protein>
    <submittedName>
        <fullName evidence="1">Uncharacterized protein</fullName>
    </submittedName>
</protein>
<dbReference type="Proteomes" id="UP000427769">
    <property type="component" value="Chromosome"/>
</dbReference>
<evidence type="ECO:0000313" key="1">
    <source>
        <dbReference type="EMBL" id="BBO76496.1"/>
    </source>
</evidence>
<organism evidence="1 2">
    <name type="scientific">Desulfosarcina widdelii</name>
    <dbReference type="NCBI Taxonomy" id="947919"/>
    <lineage>
        <taxon>Bacteria</taxon>
        <taxon>Pseudomonadati</taxon>
        <taxon>Thermodesulfobacteriota</taxon>
        <taxon>Desulfobacteria</taxon>
        <taxon>Desulfobacterales</taxon>
        <taxon>Desulfosarcinaceae</taxon>
        <taxon>Desulfosarcina</taxon>
    </lineage>
</organism>
<gene>
    <name evidence="1" type="ORF">DSCW_39130</name>
</gene>
<dbReference type="OrthoDB" id="5421670at2"/>
<dbReference type="RefSeq" id="WP_155305318.1">
    <property type="nucleotide sequence ID" value="NZ_AP021875.1"/>
</dbReference>
<dbReference type="KEGG" id="dwd:DSCW_39130"/>
<dbReference type="AlphaFoldDB" id="A0A5K7Z415"/>
<reference evidence="1 2" key="1">
    <citation type="submission" date="2019-11" db="EMBL/GenBank/DDBJ databases">
        <title>Comparative genomics of hydrocarbon-degrading Desulfosarcina strains.</title>
        <authorList>
            <person name="Watanabe M."/>
            <person name="Kojima H."/>
            <person name="Fukui M."/>
        </authorList>
    </citation>
    <scope>NUCLEOTIDE SEQUENCE [LARGE SCALE GENOMIC DNA]</scope>
    <source>
        <strain evidence="1 2">PP31</strain>
    </source>
</reference>
<evidence type="ECO:0000313" key="2">
    <source>
        <dbReference type="Proteomes" id="UP000427769"/>
    </source>
</evidence>
<proteinExistence type="predicted"/>
<keyword evidence="2" id="KW-1185">Reference proteome</keyword>
<name>A0A5K7Z415_9BACT</name>
<sequence length="100" mass="11611">MNKMERGKNELLNAINTSMKELQEGLSMHCCLMNSLLEGEIDERRLQPLVDRCPKRSRERKLEKALTEAIGVLDESRKAFKSKRLEVLRKKLTQVLIEAE</sequence>